<gene>
    <name evidence="1" type="ORF">JY651_48330</name>
</gene>
<dbReference type="RefSeq" id="WP_206724399.1">
    <property type="nucleotide sequence ID" value="NZ_CP071090.1"/>
</dbReference>
<dbReference type="EMBL" id="CP071090">
    <property type="protein sequence ID" value="QSQ22823.1"/>
    <property type="molecule type" value="Genomic_DNA"/>
</dbReference>
<reference evidence="1 2" key="1">
    <citation type="submission" date="2021-02" db="EMBL/GenBank/DDBJ databases">
        <title>De Novo genome assembly of isolated myxobacteria.</title>
        <authorList>
            <person name="Stevens D.C."/>
        </authorList>
    </citation>
    <scope>NUCLEOTIDE SEQUENCE [LARGE SCALE GENOMIC DNA]</scope>
    <source>
        <strain evidence="2">SCPEA02</strain>
    </source>
</reference>
<keyword evidence="2" id="KW-1185">Reference proteome</keyword>
<organism evidence="1 2">
    <name type="scientific">Pyxidicoccus parkwayensis</name>
    <dbReference type="NCBI Taxonomy" id="2813578"/>
    <lineage>
        <taxon>Bacteria</taxon>
        <taxon>Pseudomonadati</taxon>
        <taxon>Myxococcota</taxon>
        <taxon>Myxococcia</taxon>
        <taxon>Myxococcales</taxon>
        <taxon>Cystobacterineae</taxon>
        <taxon>Myxococcaceae</taxon>
        <taxon>Pyxidicoccus</taxon>
    </lineage>
</organism>
<sequence>MSTLLLKTSARSRAHHGTLRLTTSVSARAHRAPALLASTVRPIAHHVLREATAQARVVLGGDR</sequence>
<accession>A0ABX7P1Y0</accession>
<evidence type="ECO:0000313" key="2">
    <source>
        <dbReference type="Proteomes" id="UP000662747"/>
    </source>
</evidence>
<dbReference type="Proteomes" id="UP000662747">
    <property type="component" value="Chromosome"/>
</dbReference>
<protein>
    <submittedName>
        <fullName evidence="1">Uncharacterized protein</fullName>
    </submittedName>
</protein>
<name>A0ABX7P1Y0_9BACT</name>
<proteinExistence type="predicted"/>
<evidence type="ECO:0000313" key="1">
    <source>
        <dbReference type="EMBL" id="QSQ22823.1"/>
    </source>
</evidence>